<evidence type="ECO:0000256" key="1">
    <source>
        <dbReference type="ARBA" id="ARBA00022801"/>
    </source>
</evidence>
<organism evidence="3 4">
    <name type="scientific">Nocardioides euryhalodurans</name>
    <dbReference type="NCBI Taxonomy" id="2518370"/>
    <lineage>
        <taxon>Bacteria</taxon>
        <taxon>Bacillati</taxon>
        <taxon>Actinomycetota</taxon>
        <taxon>Actinomycetes</taxon>
        <taxon>Propionibacteriales</taxon>
        <taxon>Nocardioidaceae</taxon>
        <taxon>Nocardioides</taxon>
    </lineage>
</organism>
<evidence type="ECO:0000313" key="4">
    <source>
        <dbReference type="Proteomes" id="UP000294894"/>
    </source>
</evidence>
<dbReference type="AlphaFoldDB" id="A0A4P7GKW8"/>
<dbReference type="GO" id="GO:0016787">
    <property type="term" value="F:hydrolase activity"/>
    <property type="evidence" value="ECO:0007669"/>
    <property type="project" value="UniProtKB-KW"/>
</dbReference>
<reference evidence="3 4" key="1">
    <citation type="submission" date="2019-03" db="EMBL/GenBank/DDBJ databases">
        <title>Three New Species of Nocardioides, Nocardioides euryhalodurans sp. nov., Nocardioides seonyuensis sp. nov. and Nocardioides eburneoflavus sp. nov., Iolated from Soil.</title>
        <authorList>
            <person name="Roh S.G."/>
            <person name="Lee C."/>
            <person name="Kim M.-K."/>
            <person name="Kim S.B."/>
        </authorList>
    </citation>
    <scope>NUCLEOTIDE SEQUENCE [LARGE SCALE GENOMIC DNA]</scope>
    <source>
        <strain evidence="3 4">MMS17-SY117</strain>
    </source>
</reference>
<dbReference type="OrthoDB" id="525039at2"/>
<dbReference type="Proteomes" id="UP000294894">
    <property type="component" value="Chromosome"/>
</dbReference>
<dbReference type="CDD" id="cd05829">
    <property type="entry name" value="Sortase_F"/>
    <property type="match status" value="1"/>
</dbReference>
<evidence type="ECO:0000256" key="2">
    <source>
        <dbReference type="SAM" id="MobiDB-lite"/>
    </source>
</evidence>
<dbReference type="EMBL" id="CP038267">
    <property type="protein sequence ID" value="QBR92449.1"/>
    <property type="molecule type" value="Genomic_DNA"/>
</dbReference>
<dbReference type="RefSeq" id="WP_135076727.1">
    <property type="nucleotide sequence ID" value="NZ_CP038267.1"/>
</dbReference>
<keyword evidence="4" id="KW-1185">Reference proteome</keyword>
<feature type="region of interest" description="Disordered" evidence="2">
    <location>
        <begin position="29"/>
        <end position="78"/>
    </location>
</feature>
<proteinExistence type="predicted"/>
<dbReference type="InterPro" id="IPR042001">
    <property type="entry name" value="Sortase_F"/>
</dbReference>
<sequence length="220" mass="22742">MLGPRRTAVVVAAVLLGGAVAGGAALVSGGHGADPEASPRGLPLLERQPERARAERAPTVGRTSARPDPRPERPAPPTRLRIGALDLELPVAAMGVDADGLMALPTTPFATAWYRYGADPTDRQGAVVVAGHVDTAEEGVGPLARLGGLAAGSRVTLDHRGGSTTYEVVAVRRLPKAVLDLPALFRRTGPPRLHLVTCGGPYLPDQGGYQDNVVVVAEPT</sequence>
<dbReference type="Gene3D" id="2.40.260.10">
    <property type="entry name" value="Sortase"/>
    <property type="match status" value="1"/>
</dbReference>
<name>A0A4P7GKW8_9ACTN</name>
<feature type="compositionally biased region" description="Basic and acidic residues" evidence="2">
    <location>
        <begin position="47"/>
        <end position="56"/>
    </location>
</feature>
<keyword evidence="1" id="KW-0378">Hydrolase</keyword>
<dbReference type="SUPFAM" id="SSF63817">
    <property type="entry name" value="Sortase"/>
    <property type="match status" value="1"/>
</dbReference>
<gene>
    <name evidence="3" type="ORF">EXE57_09230</name>
</gene>
<accession>A0A4P7GKW8</accession>
<dbReference type="InterPro" id="IPR023365">
    <property type="entry name" value="Sortase_dom-sf"/>
</dbReference>
<dbReference type="InterPro" id="IPR005754">
    <property type="entry name" value="Sortase"/>
</dbReference>
<evidence type="ECO:0000313" key="3">
    <source>
        <dbReference type="EMBL" id="QBR92449.1"/>
    </source>
</evidence>
<protein>
    <submittedName>
        <fullName evidence="3">Class F sortase</fullName>
    </submittedName>
</protein>
<dbReference type="KEGG" id="noy:EXE57_09230"/>
<dbReference type="Pfam" id="PF04203">
    <property type="entry name" value="Sortase"/>
    <property type="match status" value="1"/>
</dbReference>